<sequence>MKNDIIRKVLVTSSEFKKFWKQHGPFRYALTSAEYPPVMIEPEEWIFSDNIISLVKALMQWDERKMKIVHAPFNRKKRNVLKPELLVPWKINNFPIEWECAVCKSFTPVGHLTESVLEIAEAMKVDDSSIFSGSNGDVQRDGAEFDVDEKRIEKAFFASIEKELPTIGYVLLKPDHIRGAVDHAYINDYMEEWVADEKDAF</sequence>
<dbReference type="RefSeq" id="WP_080803582.1">
    <property type="nucleotide sequence ID" value="NZ_LT828544.1"/>
</dbReference>
<dbReference type="EMBL" id="FWEV01000345">
    <property type="protein sequence ID" value="SLM33257.1"/>
    <property type="molecule type" value="Genomic_DNA"/>
</dbReference>
<dbReference type="OrthoDB" id="5416541at2"/>
<evidence type="ECO:0000313" key="2">
    <source>
        <dbReference type="Proteomes" id="UP000191931"/>
    </source>
</evidence>
<organism evidence="1 2">
    <name type="scientific">Desulfamplus magnetovallimortis</name>
    <dbReference type="NCBI Taxonomy" id="1246637"/>
    <lineage>
        <taxon>Bacteria</taxon>
        <taxon>Pseudomonadati</taxon>
        <taxon>Thermodesulfobacteriota</taxon>
        <taxon>Desulfobacteria</taxon>
        <taxon>Desulfobacterales</taxon>
        <taxon>Desulfobacteraceae</taxon>
        <taxon>Desulfamplus</taxon>
    </lineage>
</organism>
<dbReference type="Proteomes" id="UP000191931">
    <property type="component" value="Unassembled WGS sequence"/>
</dbReference>
<gene>
    <name evidence="1" type="ORF">MTBBW1_980006</name>
</gene>
<proteinExistence type="predicted"/>
<dbReference type="AlphaFoldDB" id="A0A1W1HL80"/>
<name>A0A1W1HL80_9BACT</name>
<evidence type="ECO:0000313" key="1">
    <source>
        <dbReference type="EMBL" id="SLM33257.1"/>
    </source>
</evidence>
<protein>
    <submittedName>
        <fullName evidence="1">Uncharacterized protein</fullName>
    </submittedName>
</protein>
<accession>A0A1W1HL80</accession>
<keyword evidence="2" id="KW-1185">Reference proteome</keyword>
<reference evidence="1 2" key="1">
    <citation type="submission" date="2017-03" db="EMBL/GenBank/DDBJ databases">
        <authorList>
            <person name="Afonso C.L."/>
            <person name="Miller P.J."/>
            <person name="Scott M.A."/>
            <person name="Spackman E."/>
            <person name="Goraichik I."/>
            <person name="Dimitrov K.M."/>
            <person name="Suarez D.L."/>
            <person name="Swayne D.E."/>
        </authorList>
    </citation>
    <scope>NUCLEOTIDE SEQUENCE [LARGE SCALE GENOMIC DNA]</scope>
    <source>
        <strain evidence="1">PRJEB14757</strain>
    </source>
</reference>
<dbReference type="STRING" id="1246637.MTBBW1_980006"/>